<feature type="region of interest" description="Disordered" evidence="1">
    <location>
        <begin position="1"/>
        <end position="30"/>
    </location>
</feature>
<sequence>MMSNPKMLILRGNSAKKPTYPNEKGDNVAYPDGALHEKAAKDYATCRGYDGDVLDVSGDPLKDGDRDKNPQTVQAVLKLRDDSSYAGIYGFSGGGYDVLHILKQLKPNELERIKLVVVLGAPPGKNGYPSKSDFESARFVSRTNPETKGIKWELVYMTNPPADASVLPRRGVDPHMFGPEWLLAQELKCRQASP</sequence>
<reference evidence="2 3" key="1">
    <citation type="submission" date="2017-10" db="EMBL/GenBank/DDBJ databases">
        <title>Genome announcement of Methylocella silvestris TVC from permafrost.</title>
        <authorList>
            <person name="Wang J."/>
            <person name="Geng K."/>
            <person name="Ul-Haque F."/>
            <person name="Crombie A.T."/>
            <person name="Street L.E."/>
            <person name="Wookey P.A."/>
            <person name="Murrell J.C."/>
            <person name="Pratscher J."/>
        </authorList>
    </citation>
    <scope>NUCLEOTIDE SEQUENCE [LARGE SCALE GENOMIC DNA]</scope>
    <source>
        <strain evidence="2 3">TVC</strain>
    </source>
</reference>
<evidence type="ECO:0000256" key="1">
    <source>
        <dbReference type="SAM" id="MobiDB-lite"/>
    </source>
</evidence>
<evidence type="ECO:0008006" key="4">
    <source>
        <dbReference type="Google" id="ProtNLM"/>
    </source>
</evidence>
<dbReference type="Proteomes" id="UP000236286">
    <property type="component" value="Unassembled WGS sequence"/>
</dbReference>
<proteinExistence type="predicted"/>
<accession>A0A2J7TKD5</accession>
<name>A0A2J7TKD5_METSI</name>
<organism evidence="2 3">
    <name type="scientific">Methylocella silvestris</name>
    <dbReference type="NCBI Taxonomy" id="199596"/>
    <lineage>
        <taxon>Bacteria</taxon>
        <taxon>Pseudomonadati</taxon>
        <taxon>Pseudomonadota</taxon>
        <taxon>Alphaproteobacteria</taxon>
        <taxon>Hyphomicrobiales</taxon>
        <taxon>Beijerinckiaceae</taxon>
        <taxon>Methylocella</taxon>
    </lineage>
</organism>
<protein>
    <recommendedName>
        <fullName evidence="4">Serine hydrolase FSH domain-containing protein</fullName>
    </recommendedName>
</protein>
<dbReference type="AlphaFoldDB" id="A0A2J7TKD5"/>
<dbReference type="EMBL" id="PDZR01000002">
    <property type="protein sequence ID" value="PNG27187.1"/>
    <property type="molecule type" value="Genomic_DNA"/>
</dbReference>
<evidence type="ECO:0000313" key="3">
    <source>
        <dbReference type="Proteomes" id="UP000236286"/>
    </source>
</evidence>
<evidence type="ECO:0000313" key="2">
    <source>
        <dbReference type="EMBL" id="PNG27187.1"/>
    </source>
</evidence>
<comment type="caution">
    <text evidence="2">The sequence shown here is derived from an EMBL/GenBank/DDBJ whole genome shotgun (WGS) entry which is preliminary data.</text>
</comment>
<gene>
    <name evidence="2" type="ORF">CR492_03605</name>
</gene>